<evidence type="ECO:0000313" key="3">
    <source>
        <dbReference type="Proteomes" id="UP000440578"/>
    </source>
</evidence>
<feature type="chain" id="PRO_5025678993" description="Apple domain-containing protein" evidence="1">
    <location>
        <begin position="21"/>
        <end position="230"/>
    </location>
</feature>
<keyword evidence="1" id="KW-0732">Signal</keyword>
<feature type="signal peptide" evidence="1">
    <location>
        <begin position="1"/>
        <end position="20"/>
    </location>
</feature>
<organism evidence="2 3">
    <name type="scientific">Amphibalanus amphitrite</name>
    <name type="common">Striped barnacle</name>
    <name type="synonym">Balanus amphitrite</name>
    <dbReference type="NCBI Taxonomy" id="1232801"/>
    <lineage>
        <taxon>Eukaryota</taxon>
        <taxon>Metazoa</taxon>
        <taxon>Ecdysozoa</taxon>
        <taxon>Arthropoda</taxon>
        <taxon>Crustacea</taxon>
        <taxon>Multicrustacea</taxon>
        <taxon>Cirripedia</taxon>
        <taxon>Thoracica</taxon>
        <taxon>Thoracicalcarea</taxon>
        <taxon>Balanomorpha</taxon>
        <taxon>Balanoidea</taxon>
        <taxon>Balanidae</taxon>
        <taxon>Amphibalaninae</taxon>
        <taxon>Amphibalanus</taxon>
    </lineage>
</organism>
<dbReference type="AlphaFoldDB" id="A0A6A4VEE5"/>
<dbReference type="EMBL" id="VIIS01002080">
    <property type="protein sequence ID" value="KAF0288768.1"/>
    <property type="molecule type" value="Genomic_DNA"/>
</dbReference>
<evidence type="ECO:0000313" key="2">
    <source>
        <dbReference type="EMBL" id="KAF0288768.1"/>
    </source>
</evidence>
<comment type="caution">
    <text evidence="2">The sequence shown here is derived from an EMBL/GenBank/DDBJ whole genome shotgun (WGS) entry which is preliminary data.</text>
</comment>
<protein>
    <recommendedName>
        <fullName evidence="4">Apple domain-containing protein</fullName>
    </recommendedName>
</protein>
<accession>A0A6A4VEE5</accession>
<proteinExistence type="predicted"/>
<evidence type="ECO:0000256" key="1">
    <source>
        <dbReference type="SAM" id="SignalP"/>
    </source>
</evidence>
<name>A0A6A4VEE5_AMPAM</name>
<sequence length="230" mass="24736">MLRFCWSLAALLAAVGLSAAVQFGLVTGRHPSFPLLEVPGSSRVLCAIRCLRDTSCVSWEVTGSGCSLYRGVTSDPTAATSSGPLWADLWIPDGYQMFGLVTGRHPSSPLLEVPGSSRVLCAIRCLRDTSCVSWEVTGSGCSLYRGVTSDPTAATSSGPLWADLWIPDGYQMVPGTSRAFRAHNERKIAGTSRLPAECAVDHRRAAPAFLENEDQPAMGRWRSWHPAVGR</sequence>
<dbReference type="Proteomes" id="UP000440578">
    <property type="component" value="Unassembled WGS sequence"/>
</dbReference>
<gene>
    <name evidence="2" type="ORF">FJT64_012854</name>
</gene>
<evidence type="ECO:0008006" key="4">
    <source>
        <dbReference type="Google" id="ProtNLM"/>
    </source>
</evidence>
<reference evidence="2 3" key="1">
    <citation type="submission" date="2019-07" db="EMBL/GenBank/DDBJ databases">
        <title>Draft genome assembly of a fouling barnacle, Amphibalanus amphitrite (Darwin, 1854): The first reference genome for Thecostraca.</title>
        <authorList>
            <person name="Kim W."/>
        </authorList>
    </citation>
    <scope>NUCLEOTIDE SEQUENCE [LARGE SCALE GENOMIC DNA]</scope>
    <source>
        <strain evidence="2">SNU_AA5</strain>
        <tissue evidence="2">Soma without cirri and trophi</tissue>
    </source>
</reference>
<keyword evidence="3" id="KW-1185">Reference proteome</keyword>